<evidence type="ECO:0000256" key="1">
    <source>
        <dbReference type="SAM" id="MobiDB-lite"/>
    </source>
</evidence>
<organism evidence="2 3">
    <name type="scientific">Mesorhizobium plurifarium</name>
    <dbReference type="NCBI Taxonomy" id="69974"/>
    <lineage>
        <taxon>Bacteria</taxon>
        <taxon>Pseudomonadati</taxon>
        <taxon>Pseudomonadota</taxon>
        <taxon>Alphaproteobacteria</taxon>
        <taxon>Hyphomicrobiales</taxon>
        <taxon>Phyllobacteriaceae</taxon>
        <taxon>Mesorhizobium</taxon>
    </lineage>
</organism>
<sequence>MSGRAPATFPENDGGGFLQEQGLSVGVTPNAYRL</sequence>
<evidence type="ECO:0000313" key="3">
    <source>
        <dbReference type="Proteomes" id="UP000182888"/>
    </source>
</evidence>
<name>A0A0K2VXS5_MESPL</name>
<feature type="region of interest" description="Disordered" evidence="1">
    <location>
        <begin position="1"/>
        <end position="22"/>
    </location>
</feature>
<evidence type="ECO:0000313" key="2">
    <source>
        <dbReference type="EMBL" id="CDX56878.1"/>
    </source>
</evidence>
<reference evidence="3" key="1">
    <citation type="submission" date="2014-08" db="EMBL/GenBank/DDBJ databases">
        <authorList>
            <person name="Edwards T."/>
        </authorList>
    </citation>
    <scope>NUCLEOTIDE SEQUENCE [LARGE SCALE GENOMIC DNA]</scope>
</reference>
<accession>A0A0K2VXS5</accession>
<dbReference type="EMBL" id="CCND01000012">
    <property type="protein sequence ID" value="CDX56878.1"/>
    <property type="molecule type" value="Genomic_DNA"/>
</dbReference>
<dbReference type="Proteomes" id="UP000182888">
    <property type="component" value="Unassembled WGS sequence"/>
</dbReference>
<dbReference type="AlphaFoldDB" id="A0A0K2VXS5"/>
<protein>
    <submittedName>
        <fullName evidence="2">Uncharacterized protein</fullName>
    </submittedName>
</protein>
<proteinExistence type="predicted"/>
<gene>
    <name evidence="2" type="ORF">MPL1032_20766</name>
</gene>